<evidence type="ECO:0000256" key="5">
    <source>
        <dbReference type="ARBA" id="ARBA00022840"/>
    </source>
</evidence>
<keyword evidence="4 7" id="KW-0547">Nucleotide-binding</keyword>
<evidence type="ECO:0000313" key="9">
    <source>
        <dbReference type="EMBL" id="HHM44431.1"/>
    </source>
</evidence>
<dbReference type="Pfam" id="PF21960">
    <property type="entry name" value="RCF1-5-like_lid"/>
    <property type="match status" value="1"/>
</dbReference>
<comment type="similarity">
    <text evidence="1 7">Belongs to the activator 1 small subunits family. RfcL subfamily.</text>
</comment>
<evidence type="ECO:0000256" key="6">
    <source>
        <dbReference type="ARBA" id="ARBA00032141"/>
    </source>
</evidence>
<evidence type="ECO:0000256" key="4">
    <source>
        <dbReference type="ARBA" id="ARBA00022741"/>
    </source>
</evidence>
<evidence type="ECO:0000256" key="1">
    <source>
        <dbReference type="ARBA" id="ARBA00006878"/>
    </source>
</evidence>
<dbReference type="SMART" id="SM00382">
    <property type="entry name" value="AAA"/>
    <property type="match status" value="1"/>
</dbReference>
<dbReference type="CDD" id="cd00009">
    <property type="entry name" value="AAA"/>
    <property type="match status" value="1"/>
</dbReference>
<evidence type="ECO:0000256" key="3">
    <source>
        <dbReference type="ARBA" id="ARBA00022705"/>
    </source>
</evidence>
<dbReference type="InterPro" id="IPR003959">
    <property type="entry name" value="ATPase_AAA_core"/>
</dbReference>
<dbReference type="EMBL" id="DRXH01000134">
    <property type="protein sequence ID" value="HHM44431.1"/>
    <property type="molecule type" value="Genomic_DNA"/>
</dbReference>
<gene>
    <name evidence="7" type="primary">rfcL</name>
    <name evidence="9" type="ORF">ENM31_03950</name>
</gene>
<dbReference type="InterPro" id="IPR027417">
    <property type="entry name" value="P-loop_NTPase"/>
</dbReference>
<comment type="subunit">
    <text evidence="7">Heteromultimer composed of small subunits (RfcS) and large subunits (RfcL).</text>
</comment>
<dbReference type="HAMAP" id="MF_01508">
    <property type="entry name" value="RfcL"/>
    <property type="match status" value="1"/>
</dbReference>
<protein>
    <recommendedName>
        <fullName evidence="2 7">Replication factor C large subunit</fullName>
        <shortName evidence="7">RFC large subunit</shortName>
    </recommendedName>
    <alternativeName>
        <fullName evidence="6 7">Clamp loader large subunit</fullName>
    </alternativeName>
</protein>
<feature type="binding site" evidence="7">
    <location>
        <begin position="49"/>
        <end position="56"/>
    </location>
    <ligand>
        <name>ATP</name>
        <dbReference type="ChEBI" id="CHEBI:30616"/>
    </ligand>
</feature>
<comment type="caution">
    <text evidence="9">The sequence shown here is derived from an EMBL/GenBank/DDBJ whole genome shotgun (WGS) entry which is preliminary data.</text>
</comment>
<dbReference type="GO" id="GO:0003689">
    <property type="term" value="F:DNA clamp loader activity"/>
    <property type="evidence" value="ECO:0007669"/>
    <property type="project" value="UniProtKB-UniRule"/>
</dbReference>
<dbReference type="GO" id="GO:0005524">
    <property type="term" value="F:ATP binding"/>
    <property type="evidence" value="ECO:0007669"/>
    <property type="project" value="UniProtKB-UniRule"/>
</dbReference>
<evidence type="ECO:0000259" key="8">
    <source>
        <dbReference type="SMART" id="SM00382"/>
    </source>
</evidence>
<comment type="function">
    <text evidence="7">Part of the RFC clamp loader complex which loads the PCNA sliding clamp onto DNA.</text>
</comment>
<dbReference type="GO" id="GO:0016887">
    <property type="term" value="F:ATP hydrolysis activity"/>
    <property type="evidence" value="ECO:0007669"/>
    <property type="project" value="InterPro"/>
</dbReference>
<dbReference type="InterPro" id="IPR003593">
    <property type="entry name" value="AAA+_ATPase"/>
</dbReference>
<proteinExistence type="inferred from homology"/>
<dbReference type="Pfam" id="PF00004">
    <property type="entry name" value="AAA"/>
    <property type="match status" value="1"/>
</dbReference>
<name>A0A7J3VTB5_CALS0</name>
<dbReference type="GO" id="GO:0006260">
    <property type="term" value="P:DNA replication"/>
    <property type="evidence" value="ECO:0007669"/>
    <property type="project" value="UniProtKB-UniRule"/>
</dbReference>
<evidence type="ECO:0000256" key="2">
    <source>
        <dbReference type="ARBA" id="ARBA00014793"/>
    </source>
</evidence>
<dbReference type="InterPro" id="IPR023935">
    <property type="entry name" value="Rep_factor-C_lsu"/>
</dbReference>
<dbReference type="PANTHER" id="PTHR23389:SF6">
    <property type="entry name" value="REPLICATION FACTOR C SUBUNIT 1"/>
    <property type="match status" value="1"/>
</dbReference>
<feature type="domain" description="AAA+ ATPase" evidence="8">
    <location>
        <begin position="41"/>
        <end position="164"/>
    </location>
</feature>
<dbReference type="CDD" id="cd18140">
    <property type="entry name" value="HLD_clamp_RFC"/>
    <property type="match status" value="1"/>
</dbReference>
<keyword evidence="5 7" id="KW-0067">ATP-binding</keyword>
<reference evidence="9" key="1">
    <citation type="journal article" date="2020" name="mSystems">
        <title>Genome- and Community-Level Interaction Insights into Carbon Utilization and Element Cycling Functions of Hydrothermarchaeota in Hydrothermal Sediment.</title>
        <authorList>
            <person name="Zhou Z."/>
            <person name="Liu Y."/>
            <person name="Xu W."/>
            <person name="Pan J."/>
            <person name="Luo Z.H."/>
            <person name="Li M."/>
        </authorList>
    </citation>
    <scope>NUCLEOTIDE SEQUENCE [LARGE SCALE GENOMIC DNA]</scope>
    <source>
        <strain evidence="9">SpSt-1074</strain>
    </source>
</reference>
<dbReference type="AlphaFoldDB" id="A0A7J3VTB5"/>
<accession>A0A7J3VTB5</accession>
<sequence length="410" mass="45601">MTSLPWTEKHRPSKVSEIVGNKEAVFEFLNWVEGWLKKRPAKKAVMLYGPAGVGKTSLIHAFARENGWEVIEMNASDFRTKDNLERVVGAASSQASITMAKNKIILVDEVDGIDTRQDAGAVSALVQIIDETMVPVVLVANDPWNPRLAPLREKSLLIQFRRIPKPSIAAHLRKIAMAEKLRLSEEVIKSVADSSGGDLRSAINDLQLLAAAGGVSMEPGFRDRRVEVFEALARVYHSKSYSDAVEALGGLDMDPADFFTWVLDNAPEQLSPQDLVEALENLSKADLFLQRINATQSWHLLRYAIPLMTAGVAVSRKHPTGKFVRFSFPSRVRYLGQTRAERELIERVCTKIGSSLHMSRKKARTEMLPFIKVLMTEGGEGLVKFFGFTEEEAAFLRGGEAGRRRRRASG</sequence>
<dbReference type="InterPro" id="IPR047854">
    <property type="entry name" value="RFC_lid"/>
</dbReference>
<organism evidence="9">
    <name type="scientific">Caldiarchaeum subterraneum</name>
    <dbReference type="NCBI Taxonomy" id="311458"/>
    <lineage>
        <taxon>Archaea</taxon>
        <taxon>Nitrososphaerota</taxon>
        <taxon>Candidatus Caldarchaeales</taxon>
        <taxon>Candidatus Caldarchaeaceae</taxon>
        <taxon>Candidatus Caldarchaeum</taxon>
    </lineage>
</organism>
<dbReference type="NCBIfam" id="NF003229">
    <property type="entry name" value="PRK04195.1-5"/>
    <property type="match status" value="1"/>
</dbReference>
<dbReference type="Gene3D" id="3.40.50.300">
    <property type="entry name" value="P-loop containing nucleotide triphosphate hydrolases"/>
    <property type="match status" value="1"/>
</dbReference>
<evidence type="ECO:0000256" key="7">
    <source>
        <dbReference type="HAMAP-Rule" id="MF_01508"/>
    </source>
</evidence>
<dbReference type="SUPFAM" id="SSF52540">
    <property type="entry name" value="P-loop containing nucleoside triphosphate hydrolases"/>
    <property type="match status" value="1"/>
</dbReference>
<dbReference type="PANTHER" id="PTHR23389">
    <property type="entry name" value="CHROMOSOME TRANSMISSION FIDELITY FACTOR 18"/>
    <property type="match status" value="1"/>
</dbReference>
<dbReference type="Gene3D" id="1.10.8.60">
    <property type="match status" value="1"/>
</dbReference>
<keyword evidence="3 7" id="KW-0235">DNA replication</keyword>